<evidence type="ECO:0000313" key="1">
    <source>
        <dbReference type="EMBL" id="CAA7043521.1"/>
    </source>
</evidence>
<accession>A0A6D2JPB6</accession>
<sequence length="164" mass="18438">MQVQQSCPPGPFSIRFSLPGPVDPRLFSPRFQPCGLLEVVVVKLGFGCEMDQTQTRYSVFALDAARIQWYHSKAIIVAGMGLFTEAYNLFCIAPIMKMISQTYYHKDSIRTALLSQLPTPSLSSEPPWATELDAVESTISVFSSWFSVPSFWCNDRNSLNMGWI</sequence>
<comment type="caution">
    <text evidence="1">The sequence shown here is derived from an EMBL/GenBank/DDBJ whole genome shotgun (WGS) entry which is preliminary data.</text>
</comment>
<dbReference type="EMBL" id="CACVBM020001282">
    <property type="protein sequence ID" value="CAA7043521.1"/>
    <property type="molecule type" value="Genomic_DNA"/>
</dbReference>
<dbReference type="Proteomes" id="UP000467841">
    <property type="component" value="Unassembled WGS sequence"/>
</dbReference>
<name>A0A6D2JPB6_9BRAS</name>
<dbReference type="AlphaFoldDB" id="A0A6D2JPB6"/>
<dbReference type="GO" id="GO:0005634">
    <property type="term" value="C:nucleus"/>
    <property type="evidence" value="ECO:0007669"/>
    <property type="project" value="TreeGrafter"/>
</dbReference>
<dbReference type="InterPro" id="IPR039321">
    <property type="entry name" value="IDM2/3-like"/>
</dbReference>
<organism evidence="1 2">
    <name type="scientific">Microthlaspi erraticum</name>
    <dbReference type="NCBI Taxonomy" id="1685480"/>
    <lineage>
        <taxon>Eukaryota</taxon>
        <taxon>Viridiplantae</taxon>
        <taxon>Streptophyta</taxon>
        <taxon>Embryophyta</taxon>
        <taxon>Tracheophyta</taxon>
        <taxon>Spermatophyta</taxon>
        <taxon>Magnoliopsida</taxon>
        <taxon>eudicotyledons</taxon>
        <taxon>Gunneridae</taxon>
        <taxon>Pentapetalae</taxon>
        <taxon>rosids</taxon>
        <taxon>malvids</taxon>
        <taxon>Brassicales</taxon>
        <taxon>Brassicaceae</taxon>
        <taxon>Coluteocarpeae</taxon>
        <taxon>Microthlaspi</taxon>
    </lineage>
</organism>
<gene>
    <name evidence="1" type="ORF">MERR_LOCUS30756</name>
</gene>
<keyword evidence="2" id="KW-1185">Reference proteome</keyword>
<dbReference type="OrthoDB" id="1211981at2759"/>
<protein>
    <submittedName>
        <fullName evidence="1">Uncharacterized protein</fullName>
    </submittedName>
</protein>
<dbReference type="PANTHER" id="PTHR34661">
    <property type="entry name" value="INCREASED DNA METHYLATION 3"/>
    <property type="match status" value="1"/>
</dbReference>
<dbReference type="Gene3D" id="1.20.1250.20">
    <property type="entry name" value="MFS general substrate transporter like domains"/>
    <property type="match status" value="1"/>
</dbReference>
<proteinExistence type="predicted"/>
<dbReference type="PANTHER" id="PTHR34661:SF2">
    <property type="entry name" value="SHSP DOMAIN-CONTAINING PROTEIN"/>
    <property type="match status" value="1"/>
</dbReference>
<reference evidence="1" key="1">
    <citation type="submission" date="2020-01" db="EMBL/GenBank/DDBJ databases">
        <authorList>
            <person name="Mishra B."/>
        </authorList>
    </citation>
    <scope>NUCLEOTIDE SEQUENCE [LARGE SCALE GENOMIC DNA]</scope>
</reference>
<evidence type="ECO:0000313" key="2">
    <source>
        <dbReference type="Proteomes" id="UP000467841"/>
    </source>
</evidence>
<dbReference type="InterPro" id="IPR036259">
    <property type="entry name" value="MFS_trans_sf"/>
</dbReference>